<feature type="region of interest" description="Disordered" evidence="5">
    <location>
        <begin position="71"/>
        <end position="90"/>
    </location>
</feature>
<keyword evidence="1" id="KW-0805">Transcription regulation</keyword>
<evidence type="ECO:0000313" key="8">
    <source>
        <dbReference type="Proteomes" id="UP000191518"/>
    </source>
</evidence>
<dbReference type="Proteomes" id="UP000191518">
    <property type="component" value="Unassembled WGS sequence"/>
</dbReference>
<dbReference type="InterPro" id="IPR050797">
    <property type="entry name" value="Carb_Metab_Trans_Reg"/>
</dbReference>
<dbReference type="InterPro" id="IPR036864">
    <property type="entry name" value="Zn2-C6_fun-type_DNA-bd_sf"/>
</dbReference>
<dbReference type="Pfam" id="PF00172">
    <property type="entry name" value="Zn_clus"/>
    <property type="match status" value="1"/>
</dbReference>
<dbReference type="CDD" id="cd00067">
    <property type="entry name" value="GAL4"/>
    <property type="match status" value="1"/>
</dbReference>
<dbReference type="GO" id="GO:0001080">
    <property type="term" value="P:nitrogen catabolite activation of transcription from RNA polymerase II promoter"/>
    <property type="evidence" value="ECO:0007669"/>
    <property type="project" value="TreeGrafter"/>
</dbReference>
<sequence length="444" mass="48732">MFGTLRYQSEKKTGEFLERESGFAGNVATNKPQHSACDNCRVKKIRCSGRKAGCSQCKTHSLPCNYAHVPTRKGRRKQAPTSSEKNNETETCPEIGVVGAQSLARDSAATAAVQPSLLTMELHGVSENCIGLDNAMHPVQDNLELALDPMFKEASTWSSHLNWALEGEDNFVPDSDYPIAGNPQVPADFFNSGYSMSESTVQQQPLPLVSNSFTHPDLLPTPPLTHILAPTVSTIRSNEDIVGITIDEQSSCSCVTSAVFLLDELQSSHHEGGPGGQSLDSILLIYREVLFLCNRMINCGSCQGKSENMMVLSMVIERLAILCGEVINAFIAQREASSPEATPIPVLMMEKQPLALGKYEIESGDYEVIMGVLVTRRLSELESIIARMKMIGSLTRRAHQQARMARVDQYIKDLFRKITSICPFVTELLVDPNRPVAEDAGRNI</sequence>
<dbReference type="GO" id="GO:0003677">
    <property type="term" value="F:DNA binding"/>
    <property type="evidence" value="ECO:0007669"/>
    <property type="project" value="UniProtKB-KW"/>
</dbReference>
<dbReference type="GO" id="GO:0008270">
    <property type="term" value="F:zinc ion binding"/>
    <property type="evidence" value="ECO:0007669"/>
    <property type="project" value="InterPro"/>
</dbReference>
<accession>A0A1V6RTI0</accession>
<dbReference type="SMART" id="SM00066">
    <property type="entry name" value="GAL4"/>
    <property type="match status" value="1"/>
</dbReference>
<dbReference type="SUPFAM" id="SSF57701">
    <property type="entry name" value="Zn2/Cys6 DNA-binding domain"/>
    <property type="match status" value="1"/>
</dbReference>
<dbReference type="GO" id="GO:0000981">
    <property type="term" value="F:DNA-binding transcription factor activity, RNA polymerase II-specific"/>
    <property type="evidence" value="ECO:0007669"/>
    <property type="project" value="InterPro"/>
</dbReference>
<evidence type="ECO:0000313" key="7">
    <source>
        <dbReference type="EMBL" id="OQE04789.1"/>
    </source>
</evidence>
<evidence type="ECO:0000256" key="2">
    <source>
        <dbReference type="ARBA" id="ARBA00023125"/>
    </source>
</evidence>
<dbReference type="AlphaFoldDB" id="A0A1V6RTI0"/>
<protein>
    <recommendedName>
        <fullName evidence="6">Zn(2)-C6 fungal-type domain-containing protein</fullName>
    </recommendedName>
</protein>
<dbReference type="STRING" id="29845.A0A1V6RTI0"/>
<dbReference type="GO" id="GO:0005634">
    <property type="term" value="C:nucleus"/>
    <property type="evidence" value="ECO:0007669"/>
    <property type="project" value="TreeGrafter"/>
</dbReference>
<feature type="domain" description="Zn(2)-C6 fungal-type" evidence="6">
    <location>
        <begin position="36"/>
        <end position="66"/>
    </location>
</feature>
<dbReference type="PROSITE" id="PS00463">
    <property type="entry name" value="ZN2_CY6_FUNGAL_1"/>
    <property type="match status" value="1"/>
</dbReference>
<evidence type="ECO:0000256" key="3">
    <source>
        <dbReference type="ARBA" id="ARBA00023163"/>
    </source>
</evidence>
<proteinExistence type="predicted"/>
<dbReference type="InterPro" id="IPR001138">
    <property type="entry name" value="Zn2Cys6_DnaBD"/>
</dbReference>
<dbReference type="Gene3D" id="4.10.240.10">
    <property type="entry name" value="Zn(2)-C6 fungal-type DNA-binding domain"/>
    <property type="match status" value="1"/>
</dbReference>
<evidence type="ECO:0000256" key="4">
    <source>
        <dbReference type="ARBA" id="ARBA00023242"/>
    </source>
</evidence>
<dbReference type="EMBL" id="MDYP01000030">
    <property type="protein sequence ID" value="OQE04789.1"/>
    <property type="molecule type" value="Genomic_DNA"/>
</dbReference>
<name>A0A1V6RTI0_9EURO</name>
<keyword evidence="4" id="KW-0539">Nucleus</keyword>
<evidence type="ECO:0000259" key="6">
    <source>
        <dbReference type="PROSITE" id="PS50048"/>
    </source>
</evidence>
<keyword evidence="8" id="KW-1185">Reference proteome</keyword>
<dbReference type="PANTHER" id="PTHR31668:SF10">
    <property type="entry name" value="ZN(II)2CYS6 TRANSCRIPTION FACTOR (EUROFUNG)"/>
    <property type="match status" value="1"/>
</dbReference>
<dbReference type="PROSITE" id="PS50048">
    <property type="entry name" value="ZN2_CY6_FUNGAL_2"/>
    <property type="match status" value="1"/>
</dbReference>
<evidence type="ECO:0000256" key="5">
    <source>
        <dbReference type="SAM" id="MobiDB-lite"/>
    </source>
</evidence>
<keyword evidence="2" id="KW-0238">DNA-binding</keyword>
<evidence type="ECO:0000256" key="1">
    <source>
        <dbReference type="ARBA" id="ARBA00023015"/>
    </source>
</evidence>
<organism evidence="7 8">
    <name type="scientific">Penicillium vulpinum</name>
    <dbReference type="NCBI Taxonomy" id="29845"/>
    <lineage>
        <taxon>Eukaryota</taxon>
        <taxon>Fungi</taxon>
        <taxon>Dikarya</taxon>
        <taxon>Ascomycota</taxon>
        <taxon>Pezizomycotina</taxon>
        <taxon>Eurotiomycetes</taxon>
        <taxon>Eurotiomycetidae</taxon>
        <taxon>Eurotiales</taxon>
        <taxon>Aspergillaceae</taxon>
        <taxon>Penicillium</taxon>
    </lineage>
</organism>
<comment type="caution">
    <text evidence="7">The sequence shown here is derived from an EMBL/GenBank/DDBJ whole genome shotgun (WGS) entry which is preliminary data.</text>
</comment>
<dbReference type="PANTHER" id="PTHR31668">
    <property type="entry name" value="GLUCOSE TRANSPORT TRANSCRIPTION REGULATOR RGT1-RELATED-RELATED"/>
    <property type="match status" value="1"/>
</dbReference>
<keyword evidence="3" id="KW-0804">Transcription</keyword>
<gene>
    <name evidence="7" type="ORF">PENVUL_c030G03366</name>
</gene>
<reference evidence="8" key="1">
    <citation type="journal article" date="2017" name="Nat. Microbiol.">
        <title>Global analysis of biosynthetic gene clusters reveals vast potential of secondary metabolite production in Penicillium species.</title>
        <authorList>
            <person name="Nielsen J.C."/>
            <person name="Grijseels S."/>
            <person name="Prigent S."/>
            <person name="Ji B."/>
            <person name="Dainat J."/>
            <person name="Nielsen K.F."/>
            <person name="Frisvad J.C."/>
            <person name="Workman M."/>
            <person name="Nielsen J."/>
        </authorList>
    </citation>
    <scope>NUCLEOTIDE SEQUENCE [LARGE SCALE GENOMIC DNA]</scope>
    <source>
        <strain evidence="8">IBT 29486</strain>
    </source>
</reference>